<feature type="transmembrane region" description="Helical" evidence="9">
    <location>
        <begin position="53"/>
        <end position="76"/>
    </location>
</feature>
<comment type="similarity">
    <text evidence="3 9">Belongs to the CobD/CbiB family.</text>
</comment>
<comment type="function">
    <text evidence="9">Converts cobyric acid to cobinamide by the addition of aminopropanol on the F carboxylic group.</text>
</comment>
<protein>
    <recommendedName>
        <fullName evidence="9">Cobalamin biosynthesis protein CobD</fullName>
    </recommendedName>
</protein>
<dbReference type="NCBIfam" id="TIGR00380">
    <property type="entry name" value="cobal_cbiB"/>
    <property type="match status" value="1"/>
</dbReference>
<evidence type="ECO:0000256" key="3">
    <source>
        <dbReference type="ARBA" id="ARBA00006263"/>
    </source>
</evidence>
<comment type="subcellular location">
    <subcellularLocation>
        <location evidence="1 9">Cell membrane</location>
        <topology evidence="1 9">Multi-pass membrane protein</topology>
    </subcellularLocation>
</comment>
<dbReference type="PANTHER" id="PTHR34308">
    <property type="entry name" value="COBALAMIN BIOSYNTHESIS PROTEIN CBIB"/>
    <property type="match status" value="1"/>
</dbReference>
<evidence type="ECO:0000313" key="11">
    <source>
        <dbReference type="Proteomes" id="UP000183997"/>
    </source>
</evidence>
<keyword evidence="7 9" id="KW-1133">Transmembrane helix</keyword>
<dbReference type="UniPathway" id="UPA00148"/>
<gene>
    <name evidence="9" type="primary">cobD</name>
    <name evidence="10" type="ORF">SAMN02745123_01839</name>
</gene>
<comment type="pathway">
    <text evidence="2 9">Cofactor biosynthesis; adenosylcobalamin biosynthesis.</text>
</comment>
<dbReference type="GO" id="GO:0048472">
    <property type="term" value="F:threonine-phosphate decarboxylase activity"/>
    <property type="evidence" value="ECO:0007669"/>
    <property type="project" value="InterPro"/>
</dbReference>
<dbReference type="GO" id="GO:0009236">
    <property type="term" value="P:cobalamin biosynthetic process"/>
    <property type="evidence" value="ECO:0007669"/>
    <property type="project" value="UniProtKB-UniRule"/>
</dbReference>
<dbReference type="GO" id="GO:0015420">
    <property type="term" value="F:ABC-type vitamin B12 transporter activity"/>
    <property type="evidence" value="ECO:0007669"/>
    <property type="project" value="UniProtKB-UniRule"/>
</dbReference>
<feature type="transmembrane region" description="Helical" evidence="9">
    <location>
        <begin position="157"/>
        <end position="178"/>
    </location>
</feature>
<evidence type="ECO:0000256" key="7">
    <source>
        <dbReference type="ARBA" id="ARBA00022989"/>
    </source>
</evidence>
<evidence type="ECO:0000256" key="1">
    <source>
        <dbReference type="ARBA" id="ARBA00004651"/>
    </source>
</evidence>
<dbReference type="PANTHER" id="PTHR34308:SF1">
    <property type="entry name" value="COBALAMIN BIOSYNTHESIS PROTEIN CBIB"/>
    <property type="match status" value="1"/>
</dbReference>
<evidence type="ECO:0000256" key="9">
    <source>
        <dbReference type="HAMAP-Rule" id="MF_00024"/>
    </source>
</evidence>
<evidence type="ECO:0000256" key="5">
    <source>
        <dbReference type="ARBA" id="ARBA00022573"/>
    </source>
</evidence>
<comment type="caution">
    <text evidence="9">Lacks conserved residue(s) required for the propagation of feature annotation.</text>
</comment>
<evidence type="ECO:0000256" key="2">
    <source>
        <dbReference type="ARBA" id="ARBA00004953"/>
    </source>
</evidence>
<keyword evidence="4 9" id="KW-1003">Cell membrane</keyword>
<dbReference type="Proteomes" id="UP000183997">
    <property type="component" value="Unassembled WGS sequence"/>
</dbReference>
<keyword evidence="6 9" id="KW-0812">Transmembrane</keyword>
<feature type="transmembrane region" description="Helical" evidence="9">
    <location>
        <begin position="83"/>
        <end position="103"/>
    </location>
</feature>
<evidence type="ECO:0000256" key="4">
    <source>
        <dbReference type="ARBA" id="ARBA00022475"/>
    </source>
</evidence>
<keyword evidence="11" id="KW-1185">Reference proteome</keyword>
<dbReference type="InterPro" id="IPR004485">
    <property type="entry name" value="Cobalamin_biosynth_CobD/CbiB"/>
</dbReference>
<dbReference type="Pfam" id="PF03186">
    <property type="entry name" value="CobD_Cbib"/>
    <property type="match status" value="1"/>
</dbReference>
<sequence>MSVLVVAALLLDLMVGDPRWLPHPVVVIGGFIQKGEKLVRRFVSPPMGKGLRLGGIALVAVICFSTYFCTWGFIWLAAKVHVYLGWAVHLWLLSTTLAVKSLHQHARAVAVPLALGDLSAARRAVAMIVGRDTKCLQERGITRATVETVAENTVDGIISPLFYAFIGGAPLAMTYKAINTLDSMIGHRNEKYLYFGWAAARLDDLANYLPARLAGFCYVLAAIGTPGGMQGTRQTIQQNAPKHPSPNSGIPEAAVAGALGIKLGGTNYYQGQVSHRAPMGQEKYPLEYRHIEQALALTRKVTALALVLGVVVGWAVGPL</sequence>
<accession>A0A1M6SE95</accession>
<keyword evidence="8 9" id="KW-0472">Membrane</keyword>
<organism evidence="10 11">
    <name type="scientific">Desulforamulus aeronauticus DSM 10349</name>
    <dbReference type="NCBI Taxonomy" id="1121421"/>
    <lineage>
        <taxon>Bacteria</taxon>
        <taxon>Bacillati</taxon>
        <taxon>Bacillota</taxon>
        <taxon>Clostridia</taxon>
        <taxon>Eubacteriales</taxon>
        <taxon>Peptococcaceae</taxon>
        <taxon>Desulforamulus</taxon>
    </lineage>
</organism>
<reference evidence="11" key="1">
    <citation type="submission" date="2016-11" db="EMBL/GenBank/DDBJ databases">
        <authorList>
            <person name="Varghese N."/>
            <person name="Submissions S."/>
        </authorList>
    </citation>
    <scope>NUCLEOTIDE SEQUENCE [LARGE SCALE GENOMIC DNA]</scope>
    <source>
        <strain evidence="11">DSM 10349</strain>
    </source>
</reference>
<dbReference type="AlphaFoldDB" id="A0A1M6SE95"/>
<dbReference type="GO" id="GO:0005886">
    <property type="term" value="C:plasma membrane"/>
    <property type="evidence" value="ECO:0007669"/>
    <property type="project" value="UniProtKB-SubCell"/>
</dbReference>
<dbReference type="RefSeq" id="WP_072913384.1">
    <property type="nucleotide sequence ID" value="NZ_FRAR01000013.1"/>
</dbReference>
<dbReference type="STRING" id="1121421.SAMN02745123_01839"/>
<proteinExistence type="inferred from homology"/>
<dbReference type="EMBL" id="FRAR01000013">
    <property type="protein sequence ID" value="SHK43030.1"/>
    <property type="molecule type" value="Genomic_DNA"/>
</dbReference>
<feature type="transmembrane region" description="Helical" evidence="9">
    <location>
        <begin position="297"/>
        <end position="316"/>
    </location>
</feature>
<dbReference type="HAMAP" id="MF_00024">
    <property type="entry name" value="CobD_CbiB"/>
    <property type="match status" value="1"/>
</dbReference>
<evidence type="ECO:0000256" key="8">
    <source>
        <dbReference type="ARBA" id="ARBA00023136"/>
    </source>
</evidence>
<keyword evidence="5 9" id="KW-0169">Cobalamin biosynthesis</keyword>
<evidence type="ECO:0000313" key="10">
    <source>
        <dbReference type="EMBL" id="SHK43030.1"/>
    </source>
</evidence>
<dbReference type="OrthoDB" id="9811967at2"/>
<evidence type="ECO:0000256" key="6">
    <source>
        <dbReference type="ARBA" id="ARBA00022692"/>
    </source>
</evidence>
<name>A0A1M6SE95_9FIRM</name>